<feature type="repeat" description="TPR" evidence="2">
    <location>
        <begin position="106"/>
        <end position="139"/>
    </location>
</feature>
<evidence type="ECO:0000259" key="6">
    <source>
        <dbReference type="PROSITE" id="PS50887"/>
    </source>
</evidence>
<dbReference type="Pfam" id="PF13424">
    <property type="entry name" value="TPR_12"/>
    <property type="match status" value="1"/>
</dbReference>
<dbReference type="Gene3D" id="3.30.70.270">
    <property type="match status" value="1"/>
</dbReference>
<evidence type="ECO:0000256" key="4">
    <source>
        <dbReference type="SAM" id="Phobius"/>
    </source>
</evidence>
<feature type="chain" id="PRO_5045784613" description="diguanylate cyclase" evidence="5">
    <location>
        <begin position="22"/>
        <end position="708"/>
    </location>
</feature>
<keyword evidence="5" id="KW-0732">Signal</keyword>
<reference evidence="8" key="1">
    <citation type="journal article" date="2019" name="Int. J. Syst. Evol. Microbiol.">
        <title>The Global Catalogue of Microorganisms (GCM) 10K type strain sequencing project: providing services to taxonomists for standard genome sequencing and annotation.</title>
        <authorList>
            <consortium name="The Broad Institute Genomics Platform"/>
            <consortium name="The Broad Institute Genome Sequencing Center for Infectious Disease"/>
            <person name="Wu L."/>
            <person name="Ma J."/>
        </authorList>
    </citation>
    <scope>NUCLEOTIDE SEQUENCE [LARGE SCALE GENOMIC DNA]</scope>
    <source>
        <strain evidence="8">JCM 13378</strain>
    </source>
</reference>
<dbReference type="InterPro" id="IPR029787">
    <property type="entry name" value="Nucleotide_cyclase"/>
</dbReference>
<feature type="domain" description="GGDEF" evidence="6">
    <location>
        <begin position="527"/>
        <end position="664"/>
    </location>
</feature>
<dbReference type="InterPro" id="IPR000160">
    <property type="entry name" value="GGDEF_dom"/>
</dbReference>
<keyword evidence="4" id="KW-0812">Transmembrane</keyword>
<sequence length="708" mass="80682">MLRFLNLAVLLSCAFSASVLAQQDNFTLLREQVERARQQGQMDNADQLANQYLILANQRGDLLEQGRAYFNLGRNAMERNRYPDAKAYLQQAINLFLDINQQSLLAESYRQLGLTYRYQSDYGQALDNVYLAMQIYQTQQDTKAMASVYNSIGTILEKMGQFEQALQAHQQSLDLHYQTGDQEGIASAIFNLGDLNRTMGDRQKALSYFLQALKMDQAVGDPKNIAYSHNKLGFLYSELGNFAQSAIHLNQALALFEQIHAPRDADWARTSLAKLAMDQGNYDEAQQLLDGVIARAMKQEYKSLLVDAYKLAAELAIKKEEHSAALGYIEAGVIQARLNNERADEAILEKLRVQVLVKQDAVREALAALQHQKQLDDELFNAQRAATIANIQAQADFTRQQNQIELLKREQALQQAMVEQHRLYRNFWILGLAAGFTLLLMLYHRHNQKRLNRRLEQQVASRTEELQDKNLELQAAYKQLETISLTDKLTGLHNRHFLESHIESDLIHSQRLYQDWQRGKTPKPESADLVVFLIDLDNFKALNDRYGHNVGDDVLRMLKQRMQQVFRHSDYLVRWGGEEFVAVARFIRREDATSLAQRFVDSIRHSAFSPQGTEPLWLTCSVGYVCYPLAIAEHNSWATLIKLADLCLYAAKHSGRDGWVGLDDITADSSISLSSIDSEQIQQLVAQGKLHIQHSFASPLRWQSSTAK</sequence>
<evidence type="ECO:0000313" key="8">
    <source>
        <dbReference type="Proteomes" id="UP001501757"/>
    </source>
</evidence>
<proteinExistence type="predicted"/>
<feature type="repeat" description="TPR" evidence="2">
    <location>
        <begin position="146"/>
        <end position="179"/>
    </location>
</feature>
<dbReference type="EMBL" id="BAAAEI010000006">
    <property type="protein sequence ID" value="GAA0345589.1"/>
    <property type="molecule type" value="Genomic_DNA"/>
</dbReference>
<accession>A0ABP3GIC0</accession>
<dbReference type="InterPro" id="IPR043128">
    <property type="entry name" value="Rev_trsase/Diguanyl_cyclase"/>
</dbReference>
<name>A0ABP3GIC0_9ALTE</name>
<dbReference type="PANTHER" id="PTHR45138">
    <property type="entry name" value="REGULATORY COMPONENTS OF SENSORY TRANSDUCTION SYSTEM"/>
    <property type="match status" value="1"/>
</dbReference>
<feature type="signal peptide" evidence="5">
    <location>
        <begin position="1"/>
        <end position="21"/>
    </location>
</feature>
<dbReference type="Proteomes" id="UP001501757">
    <property type="component" value="Unassembled WGS sequence"/>
</dbReference>
<dbReference type="SUPFAM" id="SSF55073">
    <property type="entry name" value="Nucleotide cyclase"/>
    <property type="match status" value="1"/>
</dbReference>
<evidence type="ECO:0000256" key="2">
    <source>
        <dbReference type="PROSITE-ProRule" id="PRU00339"/>
    </source>
</evidence>
<dbReference type="Gene3D" id="1.25.40.10">
    <property type="entry name" value="Tetratricopeptide repeat domain"/>
    <property type="match status" value="2"/>
</dbReference>
<protein>
    <recommendedName>
        <fullName evidence="1">diguanylate cyclase</fullName>
        <ecNumber evidence="1">2.7.7.65</ecNumber>
    </recommendedName>
</protein>
<dbReference type="SMART" id="SM00028">
    <property type="entry name" value="TPR"/>
    <property type="match status" value="6"/>
</dbReference>
<dbReference type="Pfam" id="PF14559">
    <property type="entry name" value="TPR_19"/>
    <property type="match status" value="1"/>
</dbReference>
<dbReference type="Pfam" id="PF13181">
    <property type="entry name" value="TPR_8"/>
    <property type="match status" value="1"/>
</dbReference>
<feature type="transmembrane region" description="Helical" evidence="4">
    <location>
        <begin position="427"/>
        <end position="444"/>
    </location>
</feature>
<dbReference type="CDD" id="cd01949">
    <property type="entry name" value="GGDEF"/>
    <property type="match status" value="1"/>
</dbReference>
<dbReference type="EC" id="2.7.7.65" evidence="1"/>
<feature type="coiled-coil region" evidence="3">
    <location>
        <begin position="452"/>
        <end position="483"/>
    </location>
</feature>
<keyword evidence="2" id="KW-0802">TPR repeat</keyword>
<dbReference type="PROSITE" id="PS50005">
    <property type="entry name" value="TPR"/>
    <property type="match status" value="3"/>
</dbReference>
<feature type="repeat" description="TPR" evidence="2">
    <location>
        <begin position="186"/>
        <end position="219"/>
    </location>
</feature>
<dbReference type="InterPro" id="IPR019734">
    <property type="entry name" value="TPR_rpt"/>
</dbReference>
<keyword evidence="8" id="KW-1185">Reference proteome</keyword>
<gene>
    <name evidence="7" type="ORF">GCM10009092_07600</name>
</gene>
<dbReference type="InterPro" id="IPR011990">
    <property type="entry name" value="TPR-like_helical_dom_sf"/>
</dbReference>
<evidence type="ECO:0000313" key="7">
    <source>
        <dbReference type="EMBL" id="GAA0345589.1"/>
    </source>
</evidence>
<dbReference type="NCBIfam" id="TIGR00254">
    <property type="entry name" value="GGDEF"/>
    <property type="match status" value="1"/>
</dbReference>
<comment type="caution">
    <text evidence="7">The sequence shown here is derived from an EMBL/GenBank/DDBJ whole genome shotgun (WGS) entry which is preliminary data.</text>
</comment>
<evidence type="ECO:0000256" key="1">
    <source>
        <dbReference type="ARBA" id="ARBA00012528"/>
    </source>
</evidence>
<dbReference type="SMART" id="SM00267">
    <property type="entry name" value="GGDEF"/>
    <property type="match status" value="1"/>
</dbReference>
<keyword evidence="4" id="KW-1133">Transmembrane helix</keyword>
<dbReference type="PROSITE" id="PS50887">
    <property type="entry name" value="GGDEF"/>
    <property type="match status" value="1"/>
</dbReference>
<dbReference type="RefSeq" id="WP_343841960.1">
    <property type="nucleotide sequence ID" value="NZ_BAAAEI010000006.1"/>
</dbReference>
<evidence type="ECO:0000256" key="5">
    <source>
        <dbReference type="SAM" id="SignalP"/>
    </source>
</evidence>
<evidence type="ECO:0000256" key="3">
    <source>
        <dbReference type="SAM" id="Coils"/>
    </source>
</evidence>
<dbReference type="PANTHER" id="PTHR45138:SF6">
    <property type="entry name" value="DIGUANYLATE CYCLASE DGCN"/>
    <property type="match status" value="1"/>
</dbReference>
<dbReference type="Pfam" id="PF00990">
    <property type="entry name" value="GGDEF"/>
    <property type="match status" value="1"/>
</dbReference>
<dbReference type="InterPro" id="IPR050469">
    <property type="entry name" value="Diguanylate_Cyclase"/>
</dbReference>
<keyword evidence="4" id="KW-0472">Membrane</keyword>
<organism evidence="7 8">
    <name type="scientific">Bowmanella denitrificans</name>
    <dbReference type="NCBI Taxonomy" id="366582"/>
    <lineage>
        <taxon>Bacteria</taxon>
        <taxon>Pseudomonadati</taxon>
        <taxon>Pseudomonadota</taxon>
        <taxon>Gammaproteobacteria</taxon>
        <taxon>Alteromonadales</taxon>
        <taxon>Alteromonadaceae</taxon>
        <taxon>Bowmanella</taxon>
    </lineage>
</organism>
<keyword evidence="3" id="KW-0175">Coiled coil</keyword>
<dbReference type="SUPFAM" id="SSF48452">
    <property type="entry name" value="TPR-like"/>
    <property type="match status" value="2"/>
</dbReference>